<dbReference type="InterPro" id="IPR027417">
    <property type="entry name" value="P-loop_NTPase"/>
</dbReference>
<dbReference type="GO" id="GO:0005737">
    <property type="term" value="C:cytoplasm"/>
    <property type="evidence" value="ECO:0007669"/>
    <property type="project" value="TreeGrafter"/>
</dbReference>
<dbReference type="AlphaFoldDB" id="A0A521ATU8"/>
<dbReference type="Pfam" id="PF12799">
    <property type="entry name" value="LRR_4"/>
    <property type="match status" value="2"/>
</dbReference>
<keyword evidence="1" id="KW-0433">Leucine-rich repeat</keyword>
<keyword evidence="7" id="KW-1185">Reference proteome</keyword>
<dbReference type="InterPro" id="IPR001611">
    <property type="entry name" value="Leu-rich_rpt"/>
</dbReference>
<dbReference type="Proteomes" id="UP000468990">
    <property type="component" value="Unassembled WGS sequence"/>
</dbReference>
<dbReference type="SMART" id="SM00369">
    <property type="entry name" value="LRR_TYP"/>
    <property type="match status" value="3"/>
</dbReference>
<dbReference type="SUPFAM" id="SSF52540">
    <property type="entry name" value="P-loop containing nucleoside triphosphate hydrolases"/>
    <property type="match status" value="1"/>
</dbReference>
<evidence type="ECO:0000256" key="2">
    <source>
        <dbReference type="ARBA" id="ARBA00022737"/>
    </source>
</evidence>
<proteinExistence type="predicted"/>
<evidence type="ECO:0000313" key="5">
    <source>
        <dbReference type="EMBL" id="SMO38040.1"/>
    </source>
</evidence>
<evidence type="ECO:0000313" key="6">
    <source>
        <dbReference type="Proteomes" id="UP000317289"/>
    </source>
</evidence>
<accession>A0A521ATU8</accession>
<dbReference type="InterPro" id="IPR003591">
    <property type="entry name" value="Leu-rich_rpt_typical-subtyp"/>
</dbReference>
<dbReference type="InterPro" id="IPR025875">
    <property type="entry name" value="Leu-rich_rpt_4"/>
</dbReference>
<evidence type="ECO:0000256" key="1">
    <source>
        <dbReference type="ARBA" id="ARBA00022614"/>
    </source>
</evidence>
<dbReference type="Gene3D" id="3.40.50.300">
    <property type="entry name" value="P-loop containing nucleotide triphosphate hydrolases"/>
    <property type="match status" value="1"/>
</dbReference>
<reference evidence="4 7" key="2">
    <citation type="submission" date="2019-11" db="EMBL/GenBank/DDBJ databases">
        <title>Flavobacterium resistens genome.</title>
        <authorList>
            <person name="Wilson V.M."/>
            <person name="Newman J.D."/>
        </authorList>
    </citation>
    <scope>NUCLEOTIDE SEQUENCE [LARGE SCALE GENOMIC DNA]</scope>
    <source>
        <strain evidence="4 7">DSM 19382</strain>
    </source>
</reference>
<dbReference type="Pfam" id="PF16095">
    <property type="entry name" value="COR-A"/>
    <property type="match status" value="1"/>
</dbReference>
<dbReference type="Proteomes" id="UP000317289">
    <property type="component" value="Unassembled WGS sequence"/>
</dbReference>
<reference evidence="5 6" key="1">
    <citation type="submission" date="2017-05" db="EMBL/GenBank/DDBJ databases">
        <authorList>
            <person name="Varghese N."/>
            <person name="Submissions S."/>
        </authorList>
    </citation>
    <scope>NUCLEOTIDE SEQUENCE [LARGE SCALE GENOMIC DNA]</scope>
    <source>
        <strain evidence="5 6">DSM 19382</strain>
    </source>
</reference>
<dbReference type="EMBL" id="FXTA01000001">
    <property type="protein sequence ID" value="SMO38040.1"/>
    <property type="molecule type" value="Genomic_DNA"/>
</dbReference>
<dbReference type="Gene3D" id="1.10.10.10">
    <property type="entry name" value="Winged helix-like DNA-binding domain superfamily/Winged helix DNA-binding domain"/>
    <property type="match status" value="1"/>
</dbReference>
<dbReference type="InterPro" id="IPR032675">
    <property type="entry name" value="LRR_dom_sf"/>
</dbReference>
<keyword evidence="2" id="KW-0677">Repeat</keyword>
<feature type="domain" description="COR" evidence="3">
    <location>
        <begin position="358"/>
        <end position="495"/>
    </location>
</feature>
<dbReference type="OrthoDB" id="1148122at2"/>
<evidence type="ECO:0000313" key="7">
    <source>
        <dbReference type="Proteomes" id="UP000468990"/>
    </source>
</evidence>
<dbReference type="InterPro" id="IPR036388">
    <property type="entry name" value="WH-like_DNA-bd_sf"/>
</dbReference>
<protein>
    <submittedName>
        <fullName evidence="5">Leucine Rich repeat-containing protein</fullName>
    </submittedName>
</protein>
<dbReference type="EMBL" id="WKKG01000005">
    <property type="protein sequence ID" value="MRX68593.1"/>
    <property type="molecule type" value="Genomic_DNA"/>
</dbReference>
<organism evidence="5 6">
    <name type="scientific">Flavobacterium resistens</name>
    <dbReference type="NCBI Taxonomy" id="443612"/>
    <lineage>
        <taxon>Bacteria</taxon>
        <taxon>Pseudomonadati</taxon>
        <taxon>Bacteroidota</taxon>
        <taxon>Flavobacteriia</taxon>
        <taxon>Flavobacteriales</taxon>
        <taxon>Flavobacteriaceae</taxon>
        <taxon>Flavobacterium</taxon>
    </lineage>
</organism>
<dbReference type="SUPFAM" id="SSF52058">
    <property type="entry name" value="L domain-like"/>
    <property type="match status" value="1"/>
</dbReference>
<dbReference type="InterPro" id="IPR032171">
    <property type="entry name" value="COR-A"/>
</dbReference>
<dbReference type="RefSeq" id="WP_142449077.1">
    <property type="nucleotide sequence ID" value="NZ_FXTA01000001.1"/>
</dbReference>
<dbReference type="Pfam" id="PF08477">
    <property type="entry name" value="Roc"/>
    <property type="match status" value="1"/>
</dbReference>
<name>A0A521ATU8_9FLAO</name>
<evidence type="ECO:0000313" key="4">
    <source>
        <dbReference type="EMBL" id="MRX68593.1"/>
    </source>
</evidence>
<dbReference type="Gene3D" id="3.80.10.10">
    <property type="entry name" value="Ribonuclease Inhibitor"/>
    <property type="match status" value="1"/>
</dbReference>
<dbReference type="PANTHER" id="PTHR15454">
    <property type="entry name" value="NISCHARIN RELATED"/>
    <property type="match status" value="1"/>
</dbReference>
<dbReference type="SMART" id="SM00365">
    <property type="entry name" value="LRR_SD22"/>
    <property type="match status" value="3"/>
</dbReference>
<evidence type="ECO:0000259" key="3">
    <source>
        <dbReference type="Pfam" id="PF16095"/>
    </source>
</evidence>
<sequence>MTNLEYLNLSNNIIQKIPNLNLQHLKFLYLNNNKIDSISLKGKLHSLAELYLSNNLIKSLVFFKKVELPAISTLDIHGNLIKDLEPLKEIILNLNITNSKWQKNTVNIAKNSLQKPPIEIVNIGKNAVLNYFEEISEGKNYINKEVKVILVGNSEVGKTTLAKYLDDEKDLDKEHNSTHWLEERRISSKNLLEKLNQRCTINLFDFGGHDYFHDTHHLFFSSNTIYILLWDEKSNCLNQRTIMQKTSKGIEKEVEFQDFPLKYWLESIKYYIKEDNSEIFDFKEESSSEFNSDVLIVQNKVFKQEDLIFLNNQKLKESYPFIYDIIGVSIKEKRKIDYFDVILLEMLNKTSIIGVKLPDFYGKVKDAIKNYDKDPIITFKEFSIFCNSLKDVKITLEQSKFLANYLNQVGVLMYYPNSDQKDIIYINKKWVIDKVYKILEDLYEKGGEFNEEYLDEVFPHILSIEQKYSILKLMMDFKIIFKNPYNDLFIAPLYLPEKPIQSVEMFIDNNIKPYRKFLYKGYIHKNVILHIFQEYGELVISEKKGSNIYYYYWKNGLVIKDPITNEIIKILFNLGDEVGNASIDLYKVNNSNDTPFVFQLINKINQINIKYDVDEMITIDGSNYLPLNVIHENENNGNWTFFYDNKYYKLTNFKKFLKKPTVMKKIFLSYSKQDLGLVNKFIEHLASLQLDGKVSYLVLQ</sequence>
<dbReference type="PROSITE" id="PS51450">
    <property type="entry name" value="LRR"/>
    <property type="match status" value="2"/>
</dbReference>
<gene>
    <name evidence="4" type="ORF">GJU42_11525</name>
    <name evidence="5" type="ORF">SAMN06265349_101389</name>
</gene>